<name>A0A6A5KRG4_9PLEO</name>
<reference evidence="7" key="1">
    <citation type="submission" date="2020-01" db="EMBL/GenBank/DDBJ databases">
        <authorList>
            <consortium name="DOE Joint Genome Institute"/>
            <person name="Haridas S."/>
            <person name="Albert R."/>
            <person name="Binder M."/>
            <person name="Bloem J."/>
            <person name="Labutti K."/>
            <person name="Salamov A."/>
            <person name="Andreopoulos B."/>
            <person name="Baker S.E."/>
            <person name="Barry K."/>
            <person name="Bills G."/>
            <person name="Bluhm B.H."/>
            <person name="Cannon C."/>
            <person name="Castanera R."/>
            <person name="Culley D.E."/>
            <person name="Daum C."/>
            <person name="Ezra D."/>
            <person name="Gonzalez J.B."/>
            <person name="Henrissat B."/>
            <person name="Kuo A."/>
            <person name="Liang C."/>
            <person name="Lipzen A."/>
            <person name="Lutzoni F."/>
            <person name="Magnuson J."/>
            <person name="Mondo S."/>
            <person name="Nolan M."/>
            <person name="Ohm R."/>
            <person name="Pangilinan J."/>
            <person name="Park H.-J."/>
            <person name="Ramirez L."/>
            <person name="Alfaro M."/>
            <person name="Sun H."/>
            <person name="Tritt A."/>
            <person name="Yoshinaga Y."/>
            <person name="Zwiers L.-H."/>
            <person name="Turgeon B.G."/>
            <person name="Goodwin S.B."/>
            <person name="Spatafora J.W."/>
            <person name="Crous P.W."/>
            <person name="Grigoriev I.V."/>
        </authorList>
    </citation>
    <scope>NUCLEOTIDE SEQUENCE</scope>
    <source>
        <strain evidence="7">P77</strain>
    </source>
</reference>
<dbReference type="OrthoDB" id="2431938at2759"/>
<dbReference type="Gene3D" id="3.50.50.60">
    <property type="entry name" value="FAD/NAD(P)-binding domain"/>
    <property type="match status" value="1"/>
</dbReference>
<dbReference type="AlphaFoldDB" id="A0A6A5KRG4"/>
<keyword evidence="8" id="KW-1185">Reference proteome</keyword>
<dbReference type="PRINTS" id="PR00420">
    <property type="entry name" value="RNGMNOXGNASE"/>
</dbReference>
<dbReference type="SUPFAM" id="SSF51905">
    <property type="entry name" value="FAD/NAD(P)-binding domain"/>
    <property type="match status" value="1"/>
</dbReference>
<dbReference type="EMBL" id="ML975249">
    <property type="protein sequence ID" value="KAF1838730.1"/>
    <property type="molecule type" value="Genomic_DNA"/>
</dbReference>
<dbReference type="GO" id="GO:0071949">
    <property type="term" value="F:FAD binding"/>
    <property type="evidence" value="ECO:0007669"/>
    <property type="project" value="InterPro"/>
</dbReference>
<keyword evidence="2" id="KW-0285">Flavoprotein</keyword>
<feature type="region of interest" description="Disordered" evidence="5">
    <location>
        <begin position="449"/>
        <end position="469"/>
    </location>
</feature>
<evidence type="ECO:0000313" key="7">
    <source>
        <dbReference type="EMBL" id="KAF1838730.1"/>
    </source>
</evidence>
<sequence length="534" mass="59344">MSHADPTPPAKPFRVIIVGGGIVGLTLSHALQLGDIDHVVLEKHKEIISVRGAALVLWPGVLRVFDQFGFLKKILDSTTPLSAEYRRWPDGSVNSMGNMVQEFGRLFEVPMVLFDRQSCVTHLYENLPDKSKIHTGKKLERIEHTDTGVRVYLADGSVEEGDMVVGADGVHSMTRKLMWDYAEATSPGSIPATDKNIMISEFSAIFGVSTQEERFGLGPADSHVIFGHGDTKLLFTQPGKAYWALGYKSASGDAKGKASEEEVEAVAKKYADMPFTETVKLRDLWETRTRSGVLTIEEGVLTTWHAGRIVLVGDSAHKMTADLGMGANIAIESAIHLANLLHRQLSPNKQQHPPASTLHTLFAQYQKERYKRASIFADLSGKTTRMHAYQSLLGRIYAGYLEPLLAPYQLRSFAESFGAAPKLDFVPLSVVDEGAEGWAMGRRMMSVEEERKKKKKRMEEGGGKGGWSGLNYPNIQTDIVIRRRRNRINRSIDSQRLAATRGSHPWRDVIVLHHGPDFSQLHVGNCFWVQDLVC</sequence>
<dbReference type="InterPro" id="IPR002938">
    <property type="entry name" value="FAD-bd"/>
</dbReference>
<keyword evidence="3" id="KW-0274">FAD</keyword>
<dbReference type="Pfam" id="PF01494">
    <property type="entry name" value="FAD_binding_3"/>
    <property type="match status" value="1"/>
</dbReference>
<feature type="compositionally biased region" description="Basic and acidic residues" evidence="5">
    <location>
        <begin position="449"/>
        <end position="462"/>
    </location>
</feature>
<dbReference type="PANTHER" id="PTHR47356">
    <property type="entry name" value="FAD-DEPENDENT MONOOXYGENASE ASQG-RELATED"/>
    <property type="match status" value="1"/>
</dbReference>
<organism evidence="7 8">
    <name type="scientific">Decorospora gaudefroyi</name>
    <dbReference type="NCBI Taxonomy" id="184978"/>
    <lineage>
        <taxon>Eukaryota</taxon>
        <taxon>Fungi</taxon>
        <taxon>Dikarya</taxon>
        <taxon>Ascomycota</taxon>
        <taxon>Pezizomycotina</taxon>
        <taxon>Dothideomycetes</taxon>
        <taxon>Pleosporomycetidae</taxon>
        <taxon>Pleosporales</taxon>
        <taxon>Pleosporineae</taxon>
        <taxon>Pleosporaceae</taxon>
        <taxon>Decorospora</taxon>
    </lineage>
</organism>
<evidence type="ECO:0000259" key="6">
    <source>
        <dbReference type="Pfam" id="PF01494"/>
    </source>
</evidence>
<feature type="domain" description="FAD-binding" evidence="6">
    <location>
        <begin position="14"/>
        <end position="346"/>
    </location>
</feature>
<evidence type="ECO:0000256" key="4">
    <source>
        <dbReference type="ARBA" id="ARBA00023002"/>
    </source>
</evidence>
<dbReference type="InterPro" id="IPR036188">
    <property type="entry name" value="FAD/NAD-bd_sf"/>
</dbReference>
<dbReference type="InterPro" id="IPR050562">
    <property type="entry name" value="FAD_mOase_fung"/>
</dbReference>
<dbReference type="PANTHER" id="PTHR47356:SF2">
    <property type="entry name" value="FAD-BINDING DOMAIN-CONTAINING PROTEIN-RELATED"/>
    <property type="match status" value="1"/>
</dbReference>
<comment type="similarity">
    <text evidence="1">Belongs to the paxM FAD-dependent monooxygenase family.</text>
</comment>
<evidence type="ECO:0000256" key="5">
    <source>
        <dbReference type="SAM" id="MobiDB-lite"/>
    </source>
</evidence>
<evidence type="ECO:0000313" key="8">
    <source>
        <dbReference type="Proteomes" id="UP000800040"/>
    </source>
</evidence>
<evidence type="ECO:0000256" key="3">
    <source>
        <dbReference type="ARBA" id="ARBA00022827"/>
    </source>
</evidence>
<evidence type="ECO:0000256" key="2">
    <source>
        <dbReference type="ARBA" id="ARBA00022630"/>
    </source>
</evidence>
<protein>
    <submittedName>
        <fullName evidence="7">FAD/NAD(P)-binding domain-containing protein</fullName>
    </submittedName>
</protein>
<accession>A0A6A5KRG4</accession>
<gene>
    <name evidence="7" type="ORF">BDW02DRAFT_594301</name>
</gene>
<keyword evidence="4" id="KW-0560">Oxidoreductase</keyword>
<evidence type="ECO:0000256" key="1">
    <source>
        <dbReference type="ARBA" id="ARBA00007992"/>
    </source>
</evidence>
<dbReference type="Proteomes" id="UP000800040">
    <property type="component" value="Unassembled WGS sequence"/>
</dbReference>
<dbReference type="GO" id="GO:0004497">
    <property type="term" value="F:monooxygenase activity"/>
    <property type="evidence" value="ECO:0007669"/>
    <property type="project" value="InterPro"/>
</dbReference>
<proteinExistence type="inferred from homology"/>